<dbReference type="EMBL" id="ACRO01000003">
    <property type="protein sequence ID" value="EGF87244.1"/>
    <property type="molecule type" value="Genomic_DNA"/>
</dbReference>
<protein>
    <recommendedName>
        <fullName evidence="4">Amylase-binding protein</fullName>
    </recommendedName>
</protein>
<feature type="signal peptide" evidence="1">
    <location>
        <begin position="1"/>
        <end position="24"/>
    </location>
</feature>
<dbReference type="Pfam" id="PF22224">
    <property type="entry name" value="AbpA-like"/>
    <property type="match status" value="1"/>
</dbReference>
<name>A0AA87DR12_9BACL</name>
<dbReference type="Proteomes" id="UP000004773">
    <property type="component" value="Unassembled WGS sequence"/>
</dbReference>
<feature type="chain" id="PRO_5041698139" description="Amylase-binding protein" evidence="1">
    <location>
        <begin position="25"/>
        <end position="204"/>
    </location>
</feature>
<keyword evidence="1" id="KW-0732">Signal</keyword>
<evidence type="ECO:0000313" key="2">
    <source>
        <dbReference type="EMBL" id="EGF87244.1"/>
    </source>
</evidence>
<dbReference type="NCBIfam" id="NF040524">
    <property type="entry name" value="LPKTxAVK"/>
    <property type="match status" value="1"/>
</dbReference>
<dbReference type="RefSeq" id="WP_003145915.1">
    <property type="nucleotide sequence ID" value="NZ_GL883582.1"/>
</dbReference>
<proteinExistence type="predicted"/>
<evidence type="ECO:0000256" key="1">
    <source>
        <dbReference type="SAM" id="SignalP"/>
    </source>
</evidence>
<evidence type="ECO:0008006" key="4">
    <source>
        <dbReference type="Google" id="ProtNLM"/>
    </source>
</evidence>
<sequence>MNKKVLLSVLSAGLLAATVTPALANENPINGGANKPGAYDQPTVGGGVNDAYNSQTEFVSARTVEEYLSGHAGEIAAEAAKDPAVVAAKKALDAVEGGSHNYTEIKAAYDKAYNDAFLKVRNVYVQKFQKIQNSAKKAERNYYILNETPEQKNARYLKEHGLDAKDGYKVVNKDGKTVIVDKDGKVVKEIKAAKKALPKTSAVK</sequence>
<dbReference type="NCBIfam" id="NF040523">
    <property type="entry name" value="adhesin_AbpA"/>
    <property type="match status" value="1"/>
</dbReference>
<accession>A0AA87DR12</accession>
<evidence type="ECO:0000313" key="3">
    <source>
        <dbReference type="Proteomes" id="UP000004773"/>
    </source>
</evidence>
<reference evidence="2 3" key="1">
    <citation type="submission" date="2011-03" db="EMBL/GenBank/DDBJ databases">
        <title>The Genome Sequence of Gemella haemolysans M341.</title>
        <authorList>
            <consortium name="The Broad Institute Genome Sequencing Platform"/>
            <consortium name="The Broad Institute Genome Sequencing Center for Infectious Disease"/>
            <person name="Earl A."/>
            <person name="Ward D."/>
            <person name="Feldgarden M."/>
            <person name="Gevers D."/>
            <person name="Sibley C.D."/>
            <person name="Field T.R."/>
            <person name="Grinwis M."/>
            <person name="Eshaghurshan C.S."/>
            <person name="Surette M.G."/>
            <person name="Young S.K."/>
            <person name="Zeng Q."/>
            <person name="Gargeya S."/>
            <person name="Fitzgerald M."/>
            <person name="Haas B."/>
            <person name="Abouelleil A."/>
            <person name="Alvarado L."/>
            <person name="Arachchi H.M."/>
            <person name="Berlin A."/>
            <person name="Brown A."/>
            <person name="Chapman S.B."/>
            <person name="Chen Z."/>
            <person name="Dunbar C."/>
            <person name="Freedman E."/>
            <person name="Gearin G."/>
            <person name="Gellesch M."/>
            <person name="Goldberg J."/>
            <person name="Griggs A."/>
            <person name="Gujja S."/>
            <person name="Heilman E.R."/>
            <person name="Heiman D."/>
            <person name="Howarth C."/>
            <person name="Larson L."/>
            <person name="Lui A."/>
            <person name="MacDonald P.J.P."/>
            <person name="Mehta T."/>
            <person name="Montmayeur A."/>
            <person name="Murphy C."/>
            <person name="Neiman D."/>
            <person name="Pearson M."/>
            <person name="Priest M."/>
            <person name="Roberts A."/>
            <person name="Saif S."/>
            <person name="Shea T."/>
            <person name="Shenoy N."/>
            <person name="Sisk P."/>
            <person name="Stolte C."/>
            <person name="Sykes S."/>
            <person name="White J."/>
            <person name="Yandava C."/>
            <person name="Wortman J."/>
            <person name="Nusbaum C."/>
            <person name="Birren B."/>
        </authorList>
    </citation>
    <scope>NUCLEOTIDE SEQUENCE [LARGE SCALE GENOMIC DNA]</scope>
    <source>
        <strain evidence="2 3">M341</strain>
    </source>
</reference>
<dbReference type="AlphaFoldDB" id="A0AA87DR12"/>
<organism evidence="2 3">
    <name type="scientific">Gemella haemolysans M341</name>
    <dbReference type="NCBI Taxonomy" id="562981"/>
    <lineage>
        <taxon>Bacteria</taxon>
        <taxon>Bacillati</taxon>
        <taxon>Bacillota</taxon>
        <taxon>Bacilli</taxon>
        <taxon>Bacillales</taxon>
        <taxon>Gemellaceae</taxon>
        <taxon>Gemella</taxon>
    </lineage>
</organism>
<dbReference type="InterPro" id="IPR053991">
    <property type="entry name" value="AbpA-like"/>
</dbReference>
<gene>
    <name evidence="2" type="ORF">HMPREF0428_00119</name>
</gene>
<comment type="caution">
    <text evidence="2">The sequence shown here is derived from an EMBL/GenBank/DDBJ whole genome shotgun (WGS) entry which is preliminary data.</text>
</comment>